<reference evidence="2" key="1">
    <citation type="journal article" date="2019" name="Int. J. Syst. Evol. Microbiol.">
        <title>The Global Catalogue of Microorganisms (GCM) 10K type strain sequencing project: providing services to taxonomists for standard genome sequencing and annotation.</title>
        <authorList>
            <consortium name="The Broad Institute Genomics Platform"/>
            <consortium name="The Broad Institute Genome Sequencing Center for Infectious Disease"/>
            <person name="Wu L."/>
            <person name="Ma J."/>
        </authorList>
    </citation>
    <scope>NUCLEOTIDE SEQUENCE [LARGE SCALE GENOMIC DNA]</scope>
    <source>
        <strain evidence="2">JCM 8542</strain>
    </source>
</reference>
<comment type="caution">
    <text evidence="1">The sequence shown here is derived from an EMBL/GenBank/DDBJ whole genome shotgun (WGS) entry which is preliminary data.</text>
</comment>
<dbReference type="Proteomes" id="UP001500399">
    <property type="component" value="Unassembled WGS sequence"/>
</dbReference>
<protein>
    <recommendedName>
        <fullName evidence="3">PD-(D/E)XK nuclease family transposase</fullName>
    </recommendedName>
</protein>
<dbReference type="RefSeq" id="WP_304987881.1">
    <property type="nucleotide sequence ID" value="NZ_BAAACR010000002.1"/>
</dbReference>
<accession>A0ABP3CHS2</accession>
<sequence length="296" mass="34187">MRMLKKDVPAEYAELIQKLRLIDDTFFNVCFDNYVEGMQLLLRIFFGRDDLVVKHVVTQQSTDNLYGRGVRFDVLAEDSEGKLYDCEVQRANEGAVPRRARYNSSMMDARELAKGEDFSKLPETWVIFITENDIYGEGFPLYHVERIIEELQRPFDDGAHILYVNGAKRDDTPLGRLMQDFFCENPQKMNYKELAQRADYFKAEAEGVHTMCELMEKFGERKLEEGRMEGRLEGRAEGRAEGRMEGRELGRIEGHREGMLDMVRSLFTLNVPIEVIEQSSGLTRTEILALQDAAVE</sequence>
<dbReference type="EMBL" id="BAAACR010000002">
    <property type="protein sequence ID" value="GAA0204671.1"/>
    <property type="molecule type" value="Genomic_DNA"/>
</dbReference>
<dbReference type="Pfam" id="PF12784">
    <property type="entry name" value="PDDEXK_2"/>
    <property type="match status" value="1"/>
</dbReference>
<proteinExistence type="predicted"/>
<name>A0ABP3CHS2_9FIRM</name>
<evidence type="ECO:0008006" key="3">
    <source>
        <dbReference type="Google" id="ProtNLM"/>
    </source>
</evidence>
<evidence type="ECO:0000313" key="2">
    <source>
        <dbReference type="Proteomes" id="UP001500399"/>
    </source>
</evidence>
<dbReference type="NCBIfam" id="TIGR01784">
    <property type="entry name" value="T_den_put_tspse"/>
    <property type="match status" value="1"/>
</dbReference>
<gene>
    <name evidence="1" type="ORF">GCM10008919_04960</name>
</gene>
<dbReference type="InterPro" id="IPR010106">
    <property type="entry name" value="RpnA"/>
</dbReference>
<organism evidence="1 2">
    <name type="scientific">Selenomonas dianae</name>
    <dbReference type="NCBI Taxonomy" id="135079"/>
    <lineage>
        <taxon>Bacteria</taxon>
        <taxon>Bacillati</taxon>
        <taxon>Bacillota</taxon>
        <taxon>Negativicutes</taxon>
        <taxon>Selenomonadales</taxon>
        <taxon>Selenomonadaceae</taxon>
        <taxon>Selenomonas</taxon>
    </lineage>
</organism>
<keyword evidence="2" id="KW-1185">Reference proteome</keyword>
<evidence type="ECO:0000313" key="1">
    <source>
        <dbReference type="EMBL" id="GAA0204671.1"/>
    </source>
</evidence>